<accession>A0A5J5BJG3</accession>
<gene>
    <name evidence="2" type="ORF">F0562_023900</name>
</gene>
<evidence type="ECO:0000313" key="2">
    <source>
        <dbReference type="EMBL" id="KAA8542748.1"/>
    </source>
</evidence>
<keyword evidence="1" id="KW-0175">Coiled coil</keyword>
<protein>
    <submittedName>
        <fullName evidence="2">Uncharacterized protein</fullName>
    </submittedName>
</protein>
<keyword evidence="3" id="KW-1185">Reference proteome</keyword>
<proteinExistence type="predicted"/>
<dbReference type="OrthoDB" id="1939491at2759"/>
<feature type="coiled-coil region" evidence="1">
    <location>
        <begin position="18"/>
        <end position="73"/>
    </location>
</feature>
<evidence type="ECO:0000313" key="3">
    <source>
        <dbReference type="Proteomes" id="UP000325577"/>
    </source>
</evidence>
<sequence>MNSHLTSITDWLATLSDAISLRNRVVSLEEKLEGLDDQVYDNIDLFSKECNRRRDLQDQVVELQEKLVACRKELAKVMSSSGVQPRKKKVPKPKEYDGSRDARHVDNFFWHMERYFDDLNILDEEKNVKIQPCTSQTRWHYGGYVGSMIEGARWAATMGIIGAEEMRSQGFVICYSYYGKVLNALVRKSTKKEAPSSSSSDDEGCISAMKVLNALAQEGKKDEVAKRKGKKKKFEIGWKGKANFIVIDIDNHTVVLGMDFMDKANAAPMPHLGAMMLLKKDGQPACMVPMVPKVEGSNIGLNTLACTNAWKLSYGECKIEP</sequence>
<organism evidence="2 3">
    <name type="scientific">Nyssa sinensis</name>
    <dbReference type="NCBI Taxonomy" id="561372"/>
    <lineage>
        <taxon>Eukaryota</taxon>
        <taxon>Viridiplantae</taxon>
        <taxon>Streptophyta</taxon>
        <taxon>Embryophyta</taxon>
        <taxon>Tracheophyta</taxon>
        <taxon>Spermatophyta</taxon>
        <taxon>Magnoliopsida</taxon>
        <taxon>eudicotyledons</taxon>
        <taxon>Gunneridae</taxon>
        <taxon>Pentapetalae</taxon>
        <taxon>asterids</taxon>
        <taxon>Cornales</taxon>
        <taxon>Nyssaceae</taxon>
        <taxon>Nyssa</taxon>
    </lineage>
</organism>
<dbReference type="EMBL" id="CM018035">
    <property type="protein sequence ID" value="KAA8542748.1"/>
    <property type="molecule type" value="Genomic_DNA"/>
</dbReference>
<dbReference type="AlphaFoldDB" id="A0A5J5BJG3"/>
<evidence type="ECO:0000256" key="1">
    <source>
        <dbReference type="SAM" id="Coils"/>
    </source>
</evidence>
<reference evidence="2 3" key="1">
    <citation type="submission" date="2019-09" db="EMBL/GenBank/DDBJ databases">
        <title>A chromosome-level genome assembly of the Chinese tupelo Nyssa sinensis.</title>
        <authorList>
            <person name="Yang X."/>
            <person name="Kang M."/>
            <person name="Yang Y."/>
            <person name="Xiong H."/>
            <person name="Wang M."/>
            <person name="Zhang Z."/>
            <person name="Wang Z."/>
            <person name="Wu H."/>
            <person name="Ma T."/>
            <person name="Liu J."/>
            <person name="Xi Z."/>
        </authorList>
    </citation>
    <scope>NUCLEOTIDE SEQUENCE [LARGE SCALE GENOMIC DNA]</scope>
    <source>
        <strain evidence="2">J267</strain>
        <tissue evidence="2">Leaf</tissue>
    </source>
</reference>
<dbReference type="Proteomes" id="UP000325577">
    <property type="component" value="Linkage Group LG12"/>
</dbReference>
<name>A0A5J5BJG3_9ASTE</name>